<keyword evidence="1" id="KW-0812">Transmembrane</keyword>
<dbReference type="Pfam" id="PF01755">
    <property type="entry name" value="Glyco_transf_25"/>
    <property type="match status" value="1"/>
</dbReference>
<sequence length="251" mass="28985">MIDIFSLPLFYISFKPSKAVEDHYKRYGFTNVHHFEAVNGKKLDPDKLRGDNLITIRSYDDLKAGRRVPAGMPSLGAIGCTLSHYELWSMCVKKGWPYIIIAEQDNHINRLDDKIIRDIINTLEKPRGMFLSAKRKKRDHYDKHFYGTHFYFATMDACREMVRNCFPIDVQTDWYIKHLGQQKAITLEGYELSSQKNSVGSSIQAMCMTCLLPQSPWPYIGVALVFIIVIILYIISRRNLSKCRESCSSSI</sequence>
<keyword evidence="1" id="KW-1133">Transmembrane helix</keyword>
<organism evidence="3">
    <name type="scientific">viral metagenome</name>
    <dbReference type="NCBI Taxonomy" id="1070528"/>
    <lineage>
        <taxon>unclassified sequences</taxon>
        <taxon>metagenomes</taxon>
        <taxon>organismal metagenomes</taxon>
    </lineage>
</organism>
<accession>A0A6C0EML2</accession>
<name>A0A6C0EML2_9ZZZZ</name>
<dbReference type="EMBL" id="MN738879">
    <property type="protein sequence ID" value="QHT29580.1"/>
    <property type="molecule type" value="Genomic_DNA"/>
</dbReference>
<evidence type="ECO:0000256" key="1">
    <source>
        <dbReference type="SAM" id="Phobius"/>
    </source>
</evidence>
<reference evidence="3" key="1">
    <citation type="journal article" date="2020" name="Nature">
        <title>Giant virus diversity and host interactions through global metagenomics.</title>
        <authorList>
            <person name="Schulz F."/>
            <person name="Roux S."/>
            <person name="Paez-Espino D."/>
            <person name="Jungbluth S."/>
            <person name="Walsh D.A."/>
            <person name="Denef V.J."/>
            <person name="McMahon K.D."/>
            <person name="Konstantinidis K.T."/>
            <person name="Eloe-Fadrosh E.A."/>
            <person name="Kyrpides N.C."/>
            <person name="Woyke T."/>
        </authorList>
    </citation>
    <scope>NUCLEOTIDE SEQUENCE</scope>
    <source>
        <strain evidence="3">GVMAG-M-3300005589-24</strain>
    </source>
</reference>
<keyword evidence="1" id="KW-0472">Membrane</keyword>
<proteinExistence type="predicted"/>
<feature type="transmembrane region" description="Helical" evidence="1">
    <location>
        <begin position="217"/>
        <end position="235"/>
    </location>
</feature>
<evidence type="ECO:0000313" key="3">
    <source>
        <dbReference type="EMBL" id="QHT29580.1"/>
    </source>
</evidence>
<dbReference type="AlphaFoldDB" id="A0A6C0EML2"/>
<dbReference type="InterPro" id="IPR002654">
    <property type="entry name" value="Glyco_trans_25"/>
</dbReference>
<evidence type="ECO:0000259" key="2">
    <source>
        <dbReference type="Pfam" id="PF01755"/>
    </source>
</evidence>
<protein>
    <recommendedName>
        <fullName evidence="2">Glycosyl transferase family 25 domain-containing protein</fullName>
    </recommendedName>
</protein>
<feature type="domain" description="Glycosyl transferase family 25" evidence="2">
    <location>
        <begin position="31"/>
        <end position="149"/>
    </location>
</feature>